<dbReference type="RefSeq" id="WP_061948883.1">
    <property type="nucleotide sequence ID" value="NZ_LTAO01000016.1"/>
</dbReference>
<accession>A0A162DSK3</accession>
<feature type="domain" description="ABC transporter" evidence="3">
    <location>
        <begin position="2"/>
        <end position="225"/>
    </location>
</feature>
<keyword evidence="1" id="KW-0547">Nucleotide-binding</keyword>
<reference evidence="4" key="1">
    <citation type="submission" date="2016-02" db="EMBL/GenBank/DDBJ databases">
        <title>Genome sequence of Bacillus trypoxylicola KCTC 13244(T).</title>
        <authorList>
            <person name="Jeong H."/>
            <person name="Park S.-H."/>
            <person name="Choi S.-K."/>
        </authorList>
    </citation>
    <scope>NUCLEOTIDE SEQUENCE [LARGE SCALE GENOMIC DNA]</scope>
    <source>
        <strain evidence="4">KCTC 13244</strain>
    </source>
</reference>
<evidence type="ECO:0000313" key="5">
    <source>
        <dbReference type="Proteomes" id="UP000075806"/>
    </source>
</evidence>
<comment type="caution">
    <text evidence="4">The sequence shown here is derived from an EMBL/GenBank/DDBJ whole genome shotgun (WGS) entry which is preliminary data.</text>
</comment>
<keyword evidence="2 4" id="KW-0067">ATP-binding</keyword>
<dbReference type="OrthoDB" id="9804819at2"/>
<gene>
    <name evidence="4" type="ORF">AZF04_19170</name>
</gene>
<dbReference type="SMART" id="SM00382">
    <property type="entry name" value="AAA"/>
    <property type="match status" value="1"/>
</dbReference>
<dbReference type="InterPro" id="IPR003593">
    <property type="entry name" value="AAA+_ATPase"/>
</dbReference>
<proteinExistence type="predicted"/>
<dbReference type="GO" id="GO:0005524">
    <property type="term" value="F:ATP binding"/>
    <property type="evidence" value="ECO:0007669"/>
    <property type="project" value="UniProtKB-KW"/>
</dbReference>
<dbReference type="Proteomes" id="UP000075806">
    <property type="component" value="Unassembled WGS sequence"/>
</dbReference>
<evidence type="ECO:0000259" key="3">
    <source>
        <dbReference type="PROSITE" id="PS50893"/>
    </source>
</evidence>
<evidence type="ECO:0000256" key="2">
    <source>
        <dbReference type="ARBA" id="ARBA00022840"/>
    </source>
</evidence>
<protein>
    <submittedName>
        <fullName evidence="4">Spermidine/putrescine ABC transporter ATP-binding protein</fullName>
    </submittedName>
</protein>
<dbReference type="InterPro" id="IPR027417">
    <property type="entry name" value="P-loop_NTPase"/>
</dbReference>
<dbReference type="EMBL" id="LTAO01000016">
    <property type="protein sequence ID" value="KYG30719.1"/>
    <property type="molecule type" value="Genomic_DNA"/>
</dbReference>
<dbReference type="GO" id="GO:0016887">
    <property type="term" value="F:ATP hydrolysis activity"/>
    <property type="evidence" value="ECO:0007669"/>
    <property type="project" value="InterPro"/>
</dbReference>
<evidence type="ECO:0000313" key="4">
    <source>
        <dbReference type="EMBL" id="KYG30719.1"/>
    </source>
</evidence>
<dbReference type="PROSITE" id="PS50893">
    <property type="entry name" value="ABC_TRANSPORTER_2"/>
    <property type="match status" value="1"/>
</dbReference>
<dbReference type="PANTHER" id="PTHR43158">
    <property type="entry name" value="SKFA PEPTIDE EXPORT ATP-BINDING PROTEIN SKFE"/>
    <property type="match status" value="1"/>
</dbReference>
<dbReference type="Pfam" id="PF00005">
    <property type="entry name" value="ABC_tran"/>
    <property type="match status" value="1"/>
</dbReference>
<dbReference type="PANTHER" id="PTHR43158:SF1">
    <property type="entry name" value="ABC TRANSPORTER, ATP-BINDING PROTEIN"/>
    <property type="match status" value="1"/>
</dbReference>
<dbReference type="AlphaFoldDB" id="A0A162DSK3"/>
<sequence length="230" mass="25992">MITLTKVEKKYFNKIALADVNLTLTKGKIIGLVGENGSGKSTTLKLIAGLAYPTKGHIEVLGQKVTRQIASSVSYLSELDTYYSFYTIEQTIAFYASQFQDFNTEKAFQMCEFLNIDKSKKWKHLSKGNRGRVKIVLSLAREVPIILMDEPLSGLDPLVRDSIVKSLLTFVDLEKQLVIITSHEILELESILDEVIAIKNGAIIGHEQVEDLREIHQKNIVEWMKDLYNS</sequence>
<dbReference type="SUPFAM" id="SSF52540">
    <property type="entry name" value="P-loop containing nucleoside triphosphate hydrolases"/>
    <property type="match status" value="1"/>
</dbReference>
<organism evidence="4 5">
    <name type="scientific">Alkalihalobacillus trypoxylicola</name>
    <dbReference type="NCBI Taxonomy" id="519424"/>
    <lineage>
        <taxon>Bacteria</taxon>
        <taxon>Bacillati</taxon>
        <taxon>Bacillota</taxon>
        <taxon>Bacilli</taxon>
        <taxon>Bacillales</taxon>
        <taxon>Bacillaceae</taxon>
        <taxon>Alkalihalobacillus</taxon>
    </lineage>
</organism>
<dbReference type="CDD" id="cd03230">
    <property type="entry name" value="ABC_DR_subfamily_A"/>
    <property type="match status" value="1"/>
</dbReference>
<keyword evidence="5" id="KW-1185">Reference proteome</keyword>
<dbReference type="InterPro" id="IPR003439">
    <property type="entry name" value="ABC_transporter-like_ATP-bd"/>
</dbReference>
<name>A0A162DSK3_9BACI</name>
<evidence type="ECO:0000256" key="1">
    <source>
        <dbReference type="ARBA" id="ARBA00022741"/>
    </source>
</evidence>
<dbReference type="Gene3D" id="3.40.50.300">
    <property type="entry name" value="P-loop containing nucleotide triphosphate hydrolases"/>
    <property type="match status" value="1"/>
</dbReference>
<dbReference type="STRING" id="519424.AZF04_19170"/>